<sequence length="75" mass="8558">FLVVGLIVGLVESLIVLTLQQLDPLPTKSGRPTIRPSIRKQWLELIFSNHLAQFRPHHTIQVVCRITGTREQQGY</sequence>
<reference evidence="1" key="1">
    <citation type="journal article" date="2014" name="Front. Microbiol.">
        <title>High frequency of phylogenetically diverse reductive dehalogenase-homologous genes in deep subseafloor sedimentary metagenomes.</title>
        <authorList>
            <person name="Kawai M."/>
            <person name="Futagami T."/>
            <person name="Toyoda A."/>
            <person name="Takaki Y."/>
            <person name="Nishi S."/>
            <person name="Hori S."/>
            <person name="Arai W."/>
            <person name="Tsubouchi T."/>
            <person name="Morono Y."/>
            <person name="Uchiyama I."/>
            <person name="Ito T."/>
            <person name="Fujiyama A."/>
            <person name="Inagaki F."/>
            <person name="Takami H."/>
        </authorList>
    </citation>
    <scope>NUCLEOTIDE SEQUENCE</scope>
    <source>
        <strain evidence="1">Expedition CK06-06</strain>
    </source>
</reference>
<evidence type="ECO:0000313" key="1">
    <source>
        <dbReference type="EMBL" id="GAG07190.1"/>
    </source>
</evidence>
<protein>
    <submittedName>
        <fullName evidence="1">Uncharacterized protein</fullName>
    </submittedName>
</protein>
<accession>X0UND7</accession>
<name>X0UND7_9ZZZZ</name>
<dbReference type="AlphaFoldDB" id="X0UND7"/>
<proteinExistence type="predicted"/>
<comment type="caution">
    <text evidence="1">The sequence shown here is derived from an EMBL/GenBank/DDBJ whole genome shotgun (WGS) entry which is preliminary data.</text>
</comment>
<dbReference type="EMBL" id="BARS01027027">
    <property type="protein sequence ID" value="GAG07190.1"/>
    <property type="molecule type" value="Genomic_DNA"/>
</dbReference>
<organism evidence="1">
    <name type="scientific">marine sediment metagenome</name>
    <dbReference type="NCBI Taxonomy" id="412755"/>
    <lineage>
        <taxon>unclassified sequences</taxon>
        <taxon>metagenomes</taxon>
        <taxon>ecological metagenomes</taxon>
    </lineage>
</organism>
<feature type="non-terminal residue" evidence="1">
    <location>
        <position position="1"/>
    </location>
</feature>
<gene>
    <name evidence="1" type="ORF">S01H1_42491</name>
</gene>